<comment type="caution">
    <text evidence="3">The sequence shown here is derived from an EMBL/GenBank/DDBJ whole genome shotgun (WGS) entry which is preliminary data.</text>
</comment>
<accession>A0A6N6N0F0</accession>
<dbReference type="Proteomes" id="UP000438699">
    <property type="component" value="Unassembled WGS sequence"/>
</dbReference>
<dbReference type="InterPro" id="IPR016874">
    <property type="entry name" value="TcmP-like"/>
</dbReference>
<dbReference type="PIRSF" id="PIRSF028177">
    <property type="entry name" value="Polyketide_synth_Omtfrase_TcmP"/>
    <property type="match status" value="1"/>
</dbReference>
<proteinExistence type="predicted"/>
<dbReference type="SUPFAM" id="SSF53335">
    <property type="entry name" value="S-adenosyl-L-methionine-dependent methyltransferases"/>
    <property type="match status" value="1"/>
</dbReference>
<protein>
    <submittedName>
        <fullName evidence="3">Class I SAM-dependent methyltransferase</fullName>
    </submittedName>
</protein>
<dbReference type="Gene3D" id="3.40.50.150">
    <property type="entry name" value="Vaccinia Virus protein VP39"/>
    <property type="match status" value="1"/>
</dbReference>
<gene>
    <name evidence="3" type="ORF">F8A88_10485</name>
</gene>
<dbReference type="GO" id="GO:0008168">
    <property type="term" value="F:methyltransferase activity"/>
    <property type="evidence" value="ECO:0007669"/>
    <property type="project" value="UniProtKB-KW"/>
</dbReference>
<dbReference type="AlphaFoldDB" id="A0A6N6N0F0"/>
<dbReference type="EMBL" id="WAIE01000004">
    <property type="protein sequence ID" value="KAB1441367.1"/>
    <property type="molecule type" value="Genomic_DNA"/>
</dbReference>
<dbReference type="PANTHER" id="PTHR43619">
    <property type="entry name" value="S-ADENOSYL-L-METHIONINE-DEPENDENT METHYLTRANSFERASE YKTD-RELATED"/>
    <property type="match status" value="1"/>
</dbReference>
<dbReference type="GO" id="GO:0032259">
    <property type="term" value="P:methylation"/>
    <property type="evidence" value="ECO:0007669"/>
    <property type="project" value="UniProtKB-KW"/>
</dbReference>
<sequence>MADTVSVSIADNVADTLFIPLYMRCLETRRADRVINDPMSCELVERLDYDFSRYEKSPRSQLGVAVRIRRFDQAVADFIETHDDPVVVSVGAGLDTRFQRVYKGKGVFYELDLPEVIELRRQLLPESENNPYMGGSMFETGWIDEIKGKHPGASFIVVAEGVFLYFEEHEIKPLITAIAERFGHGEMHFDVSSPWGVRNSQRHETVKKTNAAFKWGVKGDRDLEAWTPSLRYMDTTDYFSSVKSRWGIMGLLARWFIPGLRNAFRMLHYEMVPQA</sequence>
<dbReference type="Pfam" id="PF04072">
    <property type="entry name" value="LCM"/>
    <property type="match status" value="1"/>
</dbReference>
<dbReference type="InterPro" id="IPR007213">
    <property type="entry name" value="Ppm1/Ppm2/Tcmp"/>
</dbReference>
<evidence type="ECO:0000313" key="4">
    <source>
        <dbReference type="Proteomes" id="UP000438699"/>
    </source>
</evidence>
<dbReference type="PANTHER" id="PTHR43619:SF2">
    <property type="entry name" value="S-ADENOSYL-L-METHIONINE-DEPENDENT METHYLTRANSFERASES SUPERFAMILY PROTEIN"/>
    <property type="match status" value="1"/>
</dbReference>
<dbReference type="RefSeq" id="WP_151151110.1">
    <property type="nucleotide sequence ID" value="NZ_WAIE01000004.1"/>
</dbReference>
<reference evidence="3 4" key="1">
    <citation type="journal article" date="2017" name="Int. J. Syst. Evol. Microbiol.">
        <title>Desulfovibrio senegalensis sp. nov., a mesophilic sulfate reducer isolated from marine sediment.</title>
        <authorList>
            <person name="Thioye A."/>
            <person name="Gam Z.B.A."/>
            <person name="Mbengue M."/>
            <person name="Cayol J.L."/>
            <person name="Joseph-Bartoli M."/>
            <person name="Toure-Kane C."/>
            <person name="Labat M."/>
        </authorList>
    </citation>
    <scope>NUCLEOTIDE SEQUENCE [LARGE SCALE GENOMIC DNA]</scope>
    <source>
        <strain evidence="3 4">DSM 101509</strain>
    </source>
</reference>
<keyword evidence="4" id="KW-1185">Reference proteome</keyword>
<name>A0A6N6N0F0_9BACT</name>
<organism evidence="3 4">
    <name type="scientific">Pseudodesulfovibrio senegalensis</name>
    <dbReference type="NCBI Taxonomy" id="1721087"/>
    <lineage>
        <taxon>Bacteria</taxon>
        <taxon>Pseudomonadati</taxon>
        <taxon>Thermodesulfobacteriota</taxon>
        <taxon>Desulfovibrionia</taxon>
        <taxon>Desulfovibrionales</taxon>
        <taxon>Desulfovibrionaceae</taxon>
    </lineage>
</organism>
<keyword evidence="2 3" id="KW-0808">Transferase</keyword>
<keyword evidence="1 3" id="KW-0489">Methyltransferase</keyword>
<evidence type="ECO:0000256" key="1">
    <source>
        <dbReference type="ARBA" id="ARBA00022603"/>
    </source>
</evidence>
<dbReference type="OrthoDB" id="9800233at2"/>
<dbReference type="InterPro" id="IPR029063">
    <property type="entry name" value="SAM-dependent_MTases_sf"/>
</dbReference>
<evidence type="ECO:0000256" key="2">
    <source>
        <dbReference type="ARBA" id="ARBA00022679"/>
    </source>
</evidence>
<evidence type="ECO:0000313" key="3">
    <source>
        <dbReference type="EMBL" id="KAB1441367.1"/>
    </source>
</evidence>